<evidence type="ECO:0000259" key="2">
    <source>
        <dbReference type="PROSITE" id="PS50033"/>
    </source>
</evidence>
<evidence type="ECO:0000256" key="1">
    <source>
        <dbReference type="SAM" id="MobiDB-lite"/>
    </source>
</evidence>
<dbReference type="SMART" id="SM00166">
    <property type="entry name" value="UBX"/>
    <property type="match status" value="1"/>
</dbReference>
<dbReference type="Gene3D" id="1.20.58.2190">
    <property type="match status" value="1"/>
</dbReference>
<protein>
    <submittedName>
        <fullName evidence="4">UBX domain-containing protein 6-like</fullName>
    </submittedName>
</protein>
<dbReference type="SUPFAM" id="SSF143503">
    <property type="entry name" value="PUG domain-like"/>
    <property type="match status" value="1"/>
</dbReference>
<dbReference type="CDD" id="cd10460">
    <property type="entry name" value="PUB_UBXD1"/>
    <property type="match status" value="1"/>
</dbReference>
<dbReference type="InterPro" id="IPR029071">
    <property type="entry name" value="Ubiquitin-like_domsf"/>
</dbReference>
<proteinExistence type="predicted"/>
<evidence type="ECO:0000313" key="4">
    <source>
        <dbReference type="RefSeq" id="XP_013794749.1"/>
    </source>
</evidence>
<evidence type="ECO:0000313" key="3">
    <source>
        <dbReference type="Proteomes" id="UP000694941"/>
    </source>
</evidence>
<feature type="domain" description="UBX" evidence="2">
    <location>
        <begin position="332"/>
        <end position="407"/>
    </location>
</feature>
<dbReference type="InterPro" id="IPR036339">
    <property type="entry name" value="PUB-like_dom_sf"/>
</dbReference>
<dbReference type="Pfam" id="PF09409">
    <property type="entry name" value="PUB"/>
    <property type="match status" value="1"/>
</dbReference>
<dbReference type="InterPro" id="IPR042774">
    <property type="entry name" value="UBXN6_PUB"/>
</dbReference>
<dbReference type="InterPro" id="IPR018997">
    <property type="entry name" value="PUB_domain"/>
</dbReference>
<dbReference type="RefSeq" id="XP_013794749.1">
    <property type="nucleotide sequence ID" value="XM_013939295.2"/>
</dbReference>
<dbReference type="Gene3D" id="3.10.20.90">
    <property type="entry name" value="Phosphatidylinositol 3-kinase Catalytic Subunit, Chain A, domain 1"/>
    <property type="match status" value="1"/>
</dbReference>
<feature type="region of interest" description="Disordered" evidence="1">
    <location>
        <begin position="18"/>
        <end position="59"/>
    </location>
</feature>
<accession>A0ABM1C5U8</accession>
<dbReference type="Pfam" id="PF00789">
    <property type="entry name" value="UBX"/>
    <property type="match status" value="1"/>
</dbReference>
<dbReference type="PROSITE" id="PS50033">
    <property type="entry name" value="UBX"/>
    <property type="match status" value="1"/>
</dbReference>
<dbReference type="CDD" id="cd16119">
    <property type="entry name" value="UBX_UBXN6"/>
    <property type="match status" value="1"/>
</dbReference>
<gene>
    <name evidence="4" type="primary">LOC106478736</name>
</gene>
<name>A0ABM1C5U8_LIMPO</name>
<reference evidence="4" key="1">
    <citation type="submission" date="2025-08" db="UniProtKB">
        <authorList>
            <consortium name="RefSeq"/>
        </authorList>
    </citation>
    <scope>IDENTIFICATION</scope>
    <source>
        <tissue evidence="4">Muscle</tissue>
    </source>
</reference>
<dbReference type="PANTHER" id="PTHR23153:SF38">
    <property type="entry name" value="UBX DOMAIN-CONTAINING PROTEIN 6"/>
    <property type="match status" value="1"/>
</dbReference>
<feature type="compositionally biased region" description="Low complexity" evidence="1">
    <location>
        <begin position="25"/>
        <end position="36"/>
    </location>
</feature>
<organism evidence="3 4">
    <name type="scientific">Limulus polyphemus</name>
    <name type="common">Atlantic horseshoe crab</name>
    <dbReference type="NCBI Taxonomy" id="6850"/>
    <lineage>
        <taxon>Eukaryota</taxon>
        <taxon>Metazoa</taxon>
        <taxon>Ecdysozoa</taxon>
        <taxon>Arthropoda</taxon>
        <taxon>Chelicerata</taxon>
        <taxon>Merostomata</taxon>
        <taxon>Xiphosura</taxon>
        <taxon>Limulidae</taxon>
        <taxon>Limulus</taxon>
    </lineage>
</organism>
<dbReference type="InterPro" id="IPR001012">
    <property type="entry name" value="UBX_dom"/>
</dbReference>
<sequence>MSVIKEFFKKKKLESKFKLAGPGHTMTSSSSSTSATNKMVKTAGPSHSRLAPSEGSKRAGAAALARFEQNLKQQEPNWSLAAIRAQARKELELELEAQKRSKDGGPEEVSQEAAPLLAVSGVYYSCPLIGPEVLSKQAIEDKIKNFLYEQLSEERGLTSCLIIHTCNQNKAQISLGIETLSKYLTNIIENPTEEKYQKIRLSNKVFQERIAGLEGALEFLMACGFEQQKLPHGNGEEDFLVFQKDKLEDLETLRMLKDALQTSEAIVPELDRGLRVLMPSQAAAMVNLPDDFFSLSKDEIKREQELRERQVELNQQLRTRSMKERDEVKELRKYKFTLIRIRFPDGILLQGTFSVMEWLRDVKYFITENLNDPSKEFELLSPGGQKLTKDEERLLDLHLVPAVILHFRFTEQLEGKHIQEDSFLKPEVMALLQYI</sequence>
<dbReference type="SUPFAM" id="SSF54236">
    <property type="entry name" value="Ubiquitin-like"/>
    <property type="match status" value="1"/>
</dbReference>
<dbReference type="GeneID" id="106478736"/>
<dbReference type="SMART" id="SM00580">
    <property type="entry name" value="PUG"/>
    <property type="match status" value="1"/>
</dbReference>
<dbReference type="Proteomes" id="UP000694941">
    <property type="component" value="Unplaced"/>
</dbReference>
<dbReference type="PANTHER" id="PTHR23153">
    <property type="entry name" value="UBX-RELATED"/>
    <property type="match status" value="1"/>
</dbReference>
<keyword evidence="3" id="KW-1185">Reference proteome</keyword>